<gene>
    <name evidence="2" type="ORF">KIH74_33745</name>
</gene>
<evidence type="ECO:0000313" key="2">
    <source>
        <dbReference type="EMBL" id="MBT0773957.1"/>
    </source>
</evidence>
<sequence length="118" mass="12312">MRHGEQELPASDAVTPRSPGHGLDVANAHRGGARTNLVVGALDEQELTDQGQAQVAEGEAVRFGAARETSVERQGQVEVVDINPGEHAEDQGIRHAGSAARGPTVFLTGLVGILAPYL</sequence>
<accession>A0ABS5TT40</accession>
<dbReference type="RefSeq" id="WP_214160498.1">
    <property type="nucleotide sequence ID" value="NZ_JAHBAY010000022.1"/>
</dbReference>
<name>A0ABS5TT40_9ACTN</name>
<keyword evidence="3" id="KW-1185">Reference proteome</keyword>
<proteinExistence type="predicted"/>
<dbReference type="Proteomes" id="UP001197247">
    <property type="component" value="Unassembled WGS sequence"/>
</dbReference>
<feature type="region of interest" description="Disordered" evidence="1">
    <location>
        <begin position="1"/>
        <end position="29"/>
    </location>
</feature>
<protein>
    <submittedName>
        <fullName evidence="2">Uncharacterized protein</fullName>
    </submittedName>
</protein>
<dbReference type="EMBL" id="JAHBAY010000022">
    <property type="protein sequence ID" value="MBT0773957.1"/>
    <property type="molecule type" value="Genomic_DNA"/>
</dbReference>
<evidence type="ECO:0000256" key="1">
    <source>
        <dbReference type="SAM" id="MobiDB-lite"/>
    </source>
</evidence>
<reference evidence="2 3" key="1">
    <citation type="submission" date="2021-05" db="EMBL/GenBank/DDBJ databases">
        <title>Kineosporia and Streptomyces sp. nov. two new marine actinobacteria isolated from Coral.</title>
        <authorList>
            <person name="Buangrab K."/>
            <person name="Sutthacheep M."/>
            <person name="Yeemin T."/>
            <person name="Harunari E."/>
            <person name="Igarashi Y."/>
            <person name="Kanchanasin P."/>
            <person name="Tanasupawat S."/>
            <person name="Phongsopitanun W."/>
        </authorList>
    </citation>
    <scope>NUCLEOTIDE SEQUENCE [LARGE SCALE GENOMIC DNA]</scope>
    <source>
        <strain evidence="2 3">J2-2</strain>
    </source>
</reference>
<evidence type="ECO:0000313" key="3">
    <source>
        <dbReference type="Proteomes" id="UP001197247"/>
    </source>
</evidence>
<comment type="caution">
    <text evidence="2">The sequence shown here is derived from an EMBL/GenBank/DDBJ whole genome shotgun (WGS) entry which is preliminary data.</text>
</comment>
<organism evidence="2 3">
    <name type="scientific">Kineosporia corallincola</name>
    <dbReference type="NCBI Taxonomy" id="2835133"/>
    <lineage>
        <taxon>Bacteria</taxon>
        <taxon>Bacillati</taxon>
        <taxon>Actinomycetota</taxon>
        <taxon>Actinomycetes</taxon>
        <taxon>Kineosporiales</taxon>
        <taxon>Kineosporiaceae</taxon>
        <taxon>Kineosporia</taxon>
    </lineage>
</organism>